<dbReference type="SUPFAM" id="SSF55781">
    <property type="entry name" value="GAF domain-like"/>
    <property type="match status" value="1"/>
</dbReference>
<dbReference type="AlphaFoldDB" id="A6G506"/>
<sequence>MIETFDGVTARTAALYEFEEALIRQLSKDAQLVHRRGAELALLRAGAQLPAELGAHFDVALVVIPAMEFDLRPGKTERLSQALEGLYMNRVQLLALPAPPLIVDQALRAALSAASQRRRARMVDKLLEVGTALVDTRDPSKLLELILGQARDMAGADAGSIWVVEGPNNAPLAEKRLRVRFARNASRPEALAENVESVSLAINERSVVGTCALAGQAVNLRDLYSESPKDRSHLGREFEHDRRFDQTLGYQTRSMLTVPMRPPDGETLGVIQLINARRDPLDPRPLRTPRDFDEHVVGFDTEAERLCAAFAAQAAVALENTQLYAEIEALFEGFVRASVKAIEQRDPTTSGHSERVATLTVGLAKQVDGIDRGSLASHRFGRDDLRELEYAGLLHDFGKVGVREDVLIKAEKLHPVQRARVMARFDHMRTALRLTAIEQRLRGEGADTQELAAELGRDVARIRREVDELLDLVHAANRPTVLSEDCSAGIRALENYSFQDGEGQELRLLESEDVESLLITRGSLTPAERKEIQDHVVYTRNFLEQIPWGRTLSRVPEIAGKHHEYLDGTGYPDGVEAPQIPIQTRMMTIADIFDALTASDRPYKKAVPLERALTILDMEVRGGKLDRDLYEVFVGARVYELLDDL</sequence>
<dbReference type="InterPro" id="IPR037522">
    <property type="entry name" value="HD_GYP_dom"/>
</dbReference>
<dbReference type="OrthoDB" id="9769359at2"/>
<dbReference type="PROSITE" id="PS51832">
    <property type="entry name" value="HD_GYP"/>
    <property type="match status" value="1"/>
</dbReference>
<dbReference type="SUPFAM" id="SSF109604">
    <property type="entry name" value="HD-domain/PDEase-like"/>
    <property type="match status" value="2"/>
</dbReference>
<dbReference type="Proteomes" id="UP000005801">
    <property type="component" value="Unassembled WGS sequence"/>
</dbReference>
<evidence type="ECO:0000313" key="2">
    <source>
        <dbReference type="EMBL" id="EDM79098.1"/>
    </source>
</evidence>
<evidence type="ECO:0000259" key="1">
    <source>
        <dbReference type="PROSITE" id="PS51832"/>
    </source>
</evidence>
<dbReference type="InterPro" id="IPR003607">
    <property type="entry name" value="HD/PDEase_dom"/>
</dbReference>
<organism evidence="2 3">
    <name type="scientific">Plesiocystis pacifica SIR-1</name>
    <dbReference type="NCBI Taxonomy" id="391625"/>
    <lineage>
        <taxon>Bacteria</taxon>
        <taxon>Pseudomonadati</taxon>
        <taxon>Myxococcota</taxon>
        <taxon>Polyangia</taxon>
        <taxon>Nannocystales</taxon>
        <taxon>Nannocystaceae</taxon>
        <taxon>Plesiocystis</taxon>
    </lineage>
</organism>
<reference evidence="2 3" key="1">
    <citation type="submission" date="2007-06" db="EMBL/GenBank/DDBJ databases">
        <authorList>
            <person name="Shimkets L."/>
            <person name="Ferriera S."/>
            <person name="Johnson J."/>
            <person name="Kravitz S."/>
            <person name="Beeson K."/>
            <person name="Sutton G."/>
            <person name="Rogers Y.-H."/>
            <person name="Friedman R."/>
            <person name="Frazier M."/>
            <person name="Venter J.C."/>
        </authorList>
    </citation>
    <scope>NUCLEOTIDE SEQUENCE [LARGE SCALE GENOMIC DNA]</scope>
    <source>
        <strain evidence="2 3">SIR-1</strain>
    </source>
</reference>
<dbReference type="Gene3D" id="3.30.450.40">
    <property type="match status" value="1"/>
</dbReference>
<protein>
    <submittedName>
        <fullName evidence="2">Metal dependent phosphohydrolase</fullName>
    </submittedName>
</protein>
<proteinExistence type="predicted"/>
<dbReference type="GO" id="GO:0016787">
    <property type="term" value="F:hydrolase activity"/>
    <property type="evidence" value="ECO:0007669"/>
    <property type="project" value="UniProtKB-KW"/>
</dbReference>
<comment type="caution">
    <text evidence="2">The sequence shown here is derived from an EMBL/GenBank/DDBJ whole genome shotgun (WGS) entry which is preliminary data.</text>
</comment>
<dbReference type="EMBL" id="ABCS01000023">
    <property type="protein sequence ID" value="EDM79098.1"/>
    <property type="molecule type" value="Genomic_DNA"/>
</dbReference>
<dbReference type="InterPro" id="IPR029016">
    <property type="entry name" value="GAF-like_dom_sf"/>
</dbReference>
<dbReference type="eggNOG" id="COG2206">
    <property type="taxonomic scope" value="Bacteria"/>
</dbReference>
<dbReference type="Gene3D" id="1.10.3210.10">
    <property type="entry name" value="Hypothetical protein af1432"/>
    <property type="match status" value="2"/>
</dbReference>
<dbReference type="SMART" id="SM00471">
    <property type="entry name" value="HDc"/>
    <property type="match status" value="1"/>
</dbReference>
<dbReference type="eggNOG" id="COG3437">
    <property type="taxonomic scope" value="Bacteria"/>
</dbReference>
<dbReference type="CDD" id="cd00077">
    <property type="entry name" value="HDc"/>
    <property type="match status" value="1"/>
</dbReference>
<dbReference type="RefSeq" id="WP_006971805.1">
    <property type="nucleotide sequence ID" value="NZ_ABCS01000023.1"/>
</dbReference>
<feature type="domain" description="HD-GYP" evidence="1">
    <location>
        <begin position="433"/>
        <end position="645"/>
    </location>
</feature>
<dbReference type="PANTHER" id="PTHR43155">
    <property type="entry name" value="CYCLIC DI-GMP PHOSPHODIESTERASE PA4108-RELATED"/>
    <property type="match status" value="1"/>
</dbReference>
<accession>A6G506</accession>
<dbReference type="PANTHER" id="PTHR43155:SF2">
    <property type="entry name" value="CYCLIC DI-GMP PHOSPHODIESTERASE PA4108"/>
    <property type="match status" value="1"/>
</dbReference>
<dbReference type="Pfam" id="PF01966">
    <property type="entry name" value="HD"/>
    <property type="match status" value="1"/>
</dbReference>
<keyword evidence="2" id="KW-0378">Hydrolase</keyword>
<dbReference type="STRING" id="391625.PPSIR1_10860"/>
<evidence type="ECO:0000313" key="3">
    <source>
        <dbReference type="Proteomes" id="UP000005801"/>
    </source>
</evidence>
<keyword evidence="3" id="KW-1185">Reference proteome</keyword>
<dbReference type="InterPro" id="IPR006674">
    <property type="entry name" value="HD_domain"/>
</dbReference>
<dbReference type="SMART" id="SM00065">
    <property type="entry name" value="GAF"/>
    <property type="match status" value="1"/>
</dbReference>
<dbReference type="Pfam" id="PF13487">
    <property type="entry name" value="HD_5"/>
    <property type="match status" value="1"/>
</dbReference>
<name>A6G506_9BACT</name>
<gene>
    <name evidence="2" type="ORF">PPSIR1_10860</name>
</gene>
<dbReference type="InterPro" id="IPR003018">
    <property type="entry name" value="GAF"/>
</dbReference>
<dbReference type="Pfam" id="PF01590">
    <property type="entry name" value="GAF"/>
    <property type="match status" value="1"/>
</dbReference>